<dbReference type="PROSITE" id="PS51832">
    <property type="entry name" value="HD_GYP"/>
    <property type="match status" value="1"/>
</dbReference>
<name>A0A426QKL6_9GAMM</name>
<evidence type="ECO:0000259" key="1">
    <source>
        <dbReference type="PROSITE" id="PS51832"/>
    </source>
</evidence>
<dbReference type="InterPro" id="IPR003607">
    <property type="entry name" value="HD/PDEase_dom"/>
</dbReference>
<keyword evidence="3" id="KW-1185">Reference proteome</keyword>
<dbReference type="CDD" id="cd00077">
    <property type="entry name" value="HDc"/>
    <property type="match status" value="1"/>
</dbReference>
<proteinExistence type="predicted"/>
<accession>A0A426QKL6</accession>
<dbReference type="SUPFAM" id="SSF109604">
    <property type="entry name" value="HD-domain/PDEase-like"/>
    <property type="match status" value="1"/>
</dbReference>
<gene>
    <name evidence="2" type="ORF">D6C00_09920</name>
</gene>
<dbReference type="InterPro" id="IPR037522">
    <property type="entry name" value="HD_GYP_dom"/>
</dbReference>
<dbReference type="Gene3D" id="1.10.3210.10">
    <property type="entry name" value="Hypothetical protein af1432"/>
    <property type="match status" value="1"/>
</dbReference>
<dbReference type="EMBL" id="QZMU01000001">
    <property type="protein sequence ID" value="RRQ22237.1"/>
    <property type="molecule type" value="Genomic_DNA"/>
</dbReference>
<dbReference type="Proteomes" id="UP000287798">
    <property type="component" value="Unassembled WGS sequence"/>
</dbReference>
<comment type="caution">
    <text evidence="2">The sequence shown here is derived from an EMBL/GenBank/DDBJ whole genome shotgun (WGS) entry which is preliminary data.</text>
</comment>
<dbReference type="RefSeq" id="WP_125181579.1">
    <property type="nucleotide sequence ID" value="NZ_QZMU01000001.1"/>
</dbReference>
<dbReference type="OrthoDB" id="9802066at2"/>
<sequence length="353" mass="38292">MTKKIQNDPSLRQVHALINRITPDLSALWKPSVQSESAPIRPASGCSVIEQLDAVHANIRFALLAAHGGQGAGGYLESLAEAVEDCVSLDPDAALAYLFIRNGNDYPLLHVIHCAVVVHLCGEAAGLDRGGRHPLLCAALSQNISMIALQAELYHLQGPLPTLEQLLIRRHPLTAVGILKALGVEQPQWLEAVALHHEHHDGSGYPFGLQAEAIPLGARLISAADVFCAAVSPRGYRPGRPPHEAMRLLFMGTNRIVDEDLGRLLTRTLGIYPPATLVELRTREPALVVERGERMDQPRVMRLNQQGNPGLITATGEHSPARVLSPELLPEGFDLERTWREAEGLRQGMAASA</sequence>
<dbReference type="PANTHER" id="PTHR43155:SF2">
    <property type="entry name" value="CYCLIC DI-GMP PHOSPHODIESTERASE PA4108"/>
    <property type="match status" value="1"/>
</dbReference>
<dbReference type="AlphaFoldDB" id="A0A426QKL6"/>
<dbReference type="Pfam" id="PF13487">
    <property type="entry name" value="HD_5"/>
    <property type="match status" value="1"/>
</dbReference>
<evidence type="ECO:0000313" key="3">
    <source>
        <dbReference type="Proteomes" id="UP000287798"/>
    </source>
</evidence>
<evidence type="ECO:0000313" key="2">
    <source>
        <dbReference type="EMBL" id="RRQ22237.1"/>
    </source>
</evidence>
<protein>
    <recommendedName>
        <fullName evidence="1">HD-GYP domain-containing protein</fullName>
    </recommendedName>
</protein>
<dbReference type="GO" id="GO:0008081">
    <property type="term" value="F:phosphoric diester hydrolase activity"/>
    <property type="evidence" value="ECO:0007669"/>
    <property type="project" value="UniProtKB-ARBA"/>
</dbReference>
<reference evidence="2 3" key="1">
    <citation type="journal article" date="2010" name="Int. J. Syst. Evol. Microbiol.">
        <title>Thiohalobacter thiocyanaticus gen. nov., sp. nov., a moderately halophilic, sulfur-oxidizing gammaproteobacterium from hypersaline lakes, that utilizes thiocyanate.</title>
        <authorList>
            <person name="Sorokin D.Y."/>
            <person name="Kovaleva O.L."/>
            <person name="Tourova T.P."/>
            <person name="Muyzer G."/>
        </authorList>
    </citation>
    <scope>NUCLEOTIDE SEQUENCE [LARGE SCALE GENOMIC DNA]</scope>
    <source>
        <strain evidence="2 3">Hrh1</strain>
    </source>
</reference>
<feature type="domain" description="HD-GYP" evidence="1">
    <location>
        <begin position="85"/>
        <end position="281"/>
    </location>
</feature>
<organism evidence="2 3">
    <name type="scientific">Thiohalobacter thiocyanaticus</name>
    <dbReference type="NCBI Taxonomy" id="585455"/>
    <lineage>
        <taxon>Bacteria</taxon>
        <taxon>Pseudomonadati</taxon>
        <taxon>Pseudomonadota</taxon>
        <taxon>Gammaproteobacteria</taxon>
        <taxon>Thiohalobacterales</taxon>
        <taxon>Thiohalobacteraceae</taxon>
        <taxon>Thiohalobacter</taxon>
    </lineage>
</organism>
<dbReference type="PANTHER" id="PTHR43155">
    <property type="entry name" value="CYCLIC DI-GMP PHOSPHODIESTERASE PA4108-RELATED"/>
    <property type="match status" value="1"/>
</dbReference>